<accession>A0A7X2PEI6</accession>
<dbReference type="Proteomes" id="UP000460549">
    <property type="component" value="Unassembled WGS sequence"/>
</dbReference>
<keyword evidence="2" id="KW-1185">Reference proteome</keyword>
<name>A0A7X2PEI6_9SPIO</name>
<dbReference type="EMBL" id="VUNN01000038">
    <property type="protein sequence ID" value="MSU07322.1"/>
    <property type="molecule type" value="Genomic_DNA"/>
</dbReference>
<gene>
    <name evidence="1" type="ORF">FYJ80_11240</name>
</gene>
<evidence type="ECO:0000313" key="2">
    <source>
        <dbReference type="Proteomes" id="UP000460549"/>
    </source>
</evidence>
<comment type="caution">
    <text evidence="1">The sequence shown here is derived from an EMBL/GenBank/DDBJ whole genome shotgun (WGS) entry which is preliminary data.</text>
</comment>
<evidence type="ECO:0000313" key="1">
    <source>
        <dbReference type="EMBL" id="MSU07322.1"/>
    </source>
</evidence>
<dbReference type="AlphaFoldDB" id="A0A7X2PEI6"/>
<sequence>MYNHYPDQTKRNVVAARRAGITFSTLSKALNIPRSSIHTWEKSKIYADVAPADETLLSHLNINTLLPAKVEKKTSSFVKVVNEEPEYTEGSLVIKKGSLTVEINKLMNNSDLISLIKAIGECNVL</sequence>
<protein>
    <submittedName>
        <fullName evidence="1">Uncharacterized protein</fullName>
    </submittedName>
</protein>
<reference evidence="1 2" key="1">
    <citation type="submission" date="2019-08" db="EMBL/GenBank/DDBJ databases">
        <title>In-depth cultivation of the pig gut microbiome towards novel bacterial diversity and tailored functional studies.</title>
        <authorList>
            <person name="Wylensek D."/>
            <person name="Hitch T.C.A."/>
            <person name="Clavel T."/>
        </authorList>
    </citation>
    <scope>NUCLEOTIDE SEQUENCE [LARGE SCALE GENOMIC DNA]</scope>
    <source>
        <strain evidence="1 2">NM-380-WT-3C1</strain>
    </source>
</reference>
<proteinExistence type="predicted"/>
<dbReference type="RefSeq" id="WP_154426978.1">
    <property type="nucleotide sequence ID" value="NZ_VUNN01000038.1"/>
</dbReference>
<organism evidence="1 2">
    <name type="scientific">Bullifex porci</name>
    <dbReference type="NCBI Taxonomy" id="2606638"/>
    <lineage>
        <taxon>Bacteria</taxon>
        <taxon>Pseudomonadati</taxon>
        <taxon>Spirochaetota</taxon>
        <taxon>Spirochaetia</taxon>
        <taxon>Spirochaetales</taxon>
        <taxon>Spirochaetaceae</taxon>
        <taxon>Bullifex</taxon>
    </lineage>
</organism>